<accession>A0A0F8VXQ2</accession>
<sequence length="135" mass="15495">MIPSSRIIDDAREKMAELEHEQWIAWSKNIAETDNISIERAERWAKLWIPYSELTEEQKDQDRVWAGKPLALSGTKDIECPKCEGKGFFRCINLNKIVTSRKSVNKMLDQVKCLKCNGTGSILQKWKVSVVLENG</sequence>
<evidence type="ECO:0000313" key="1">
    <source>
        <dbReference type="EMBL" id="KKK49122.1"/>
    </source>
</evidence>
<dbReference type="Gene3D" id="6.20.20.10">
    <property type="match status" value="1"/>
</dbReference>
<dbReference type="Gene3D" id="6.20.350.10">
    <property type="match status" value="1"/>
</dbReference>
<organism evidence="1">
    <name type="scientific">marine sediment metagenome</name>
    <dbReference type="NCBI Taxonomy" id="412755"/>
    <lineage>
        <taxon>unclassified sequences</taxon>
        <taxon>metagenomes</taxon>
        <taxon>ecological metagenomes</taxon>
    </lineage>
</organism>
<dbReference type="AlphaFoldDB" id="A0A0F8VXQ2"/>
<name>A0A0F8VXQ2_9ZZZZ</name>
<comment type="caution">
    <text evidence="1">The sequence shown here is derived from an EMBL/GenBank/DDBJ whole genome shotgun (WGS) entry which is preliminary data.</text>
</comment>
<protein>
    <submittedName>
        <fullName evidence="1">Uncharacterized protein</fullName>
    </submittedName>
</protein>
<proteinExistence type="predicted"/>
<dbReference type="EMBL" id="LAZR01068714">
    <property type="protein sequence ID" value="KKK49122.1"/>
    <property type="molecule type" value="Genomic_DNA"/>
</dbReference>
<feature type="non-terminal residue" evidence="1">
    <location>
        <position position="135"/>
    </location>
</feature>
<reference evidence="1" key="1">
    <citation type="journal article" date="2015" name="Nature">
        <title>Complex archaea that bridge the gap between prokaryotes and eukaryotes.</title>
        <authorList>
            <person name="Spang A."/>
            <person name="Saw J.H."/>
            <person name="Jorgensen S.L."/>
            <person name="Zaremba-Niedzwiedzka K."/>
            <person name="Martijn J."/>
            <person name="Lind A.E."/>
            <person name="van Eijk R."/>
            <person name="Schleper C."/>
            <person name="Guy L."/>
            <person name="Ettema T.J."/>
        </authorList>
    </citation>
    <scope>NUCLEOTIDE SEQUENCE</scope>
</reference>
<gene>
    <name evidence="1" type="ORF">LCGC14_3138250</name>
</gene>